<evidence type="ECO:0000313" key="1">
    <source>
        <dbReference type="EMBL" id="KAJ1373594.1"/>
    </source>
</evidence>
<dbReference type="AlphaFoldDB" id="A0AAD5WK54"/>
<comment type="caution">
    <text evidence="1">The sequence shown here is derived from an EMBL/GenBank/DDBJ whole genome shotgun (WGS) entry which is preliminary data.</text>
</comment>
<accession>A0AAD5WK54</accession>
<keyword evidence="2" id="KW-1185">Reference proteome</keyword>
<evidence type="ECO:0000313" key="2">
    <source>
        <dbReference type="Proteomes" id="UP001196413"/>
    </source>
</evidence>
<sequence length="115" mass="13204">MNVKHLSGKLGGPRSPVCELLYEGARLAWQKLTPHEKQIWANRALELERLDPHRRCFNIPKDNARSRRRRAAQREDFRGLPFEADDDVAEDEFFTVGRAISASEEGAGCYLLIMH</sequence>
<organism evidence="1 2">
    <name type="scientific">Parelaphostrongylus tenuis</name>
    <name type="common">Meningeal worm</name>
    <dbReference type="NCBI Taxonomy" id="148309"/>
    <lineage>
        <taxon>Eukaryota</taxon>
        <taxon>Metazoa</taxon>
        <taxon>Ecdysozoa</taxon>
        <taxon>Nematoda</taxon>
        <taxon>Chromadorea</taxon>
        <taxon>Rhabditida</taxon>
        <taxon>Rhabditina</taxon>
        <taxon>Rhabditomorpha</taxon>
        <taxon>Strongyloidea</taxon>
        <taxon>Metastrongylidae</taxon>
        <taxon>Parelaphostrongylus</taxon>
    </lineage>
</organism>
<proteinExistence type="predicted"/>
<name>A0AAD5WK54_PARTN</name>
<dbReference type="Proteomes" id="UP001196413">
    <property type="component" value="Unassembled WGS sequence"/>
</dbReference>
<reference evidence="1" key="1">
    <citation type="submission" date="2021-06" db="EMBL/GenBank/DDBJ databases">
        <title>Parelaphostrongylus tenuis whole genome reference sequence.</title>
        <authorList>
            <person name="Garwood T.J."/>
            <person name="Larsen P.A."/>
            <person name="Fountain-Jones N.M."/>
            <person name="Garbe J.R."/>
            <person name="Macchietto M.G."/>
            <person name="Kania S.A."/>
            <person name="Gerhold R.W."/>
            <person name="Richards J.E."/>
            <person name="Wolf T.M."/>
        </authorList>
    </citation>
    <scope>NUCLEOTIDE SEQUENCE</scope>
    <source>
        <strain evidence="1">MNPRO001-30</strain>
        <tissue evidence="1">Meninges</tissue>
    </source>
</reference>
<protein>
    <submittedName>
        <fullName evidence="1">Uncharacterized protein</fullName>
    </submittedName>
</protein>
<gene>
    <name evidence="1" type="ORF">KIN20_036048</name>
</gene>
<dbReference type="EMBL" id="JAHQIW010007317">
    <property type="protein sequence ID" value="KAJ1373594.1"/>
    <property type="molecule type" value="Genomic_DNA"/>
</dbReference>